<protein>
    <submittedName>
        <fullName evidence="2">Uncharacterized protein</fullName>
    </submittedName>
</protein>
<reference evidence="2 3" key="1">
    <citation type="submission" date="2018-04" db="EMBL/GenBank/DDBJ databases">
        <authorList>
            <person name="Hagen T."/>
        </authorList>
    </citation>
    <scope>NUCLEOTIDE SEQUENCE [LARGE SCALE GENOMIC DNA]</scope>
    <source>
        <strain evidence="2 3">TPD7009</strain>
    </source>
</reference>
<sequence>MEIFENYIPNDVYSLLLTAAAAILAVWFAFFILRKLIGAAVLAAVLVGGLLVWYDPSTLRSAQHFATSAYDQWRYGDSNEDGFRPYR</sequence>
<proteinExistence type="predicted"/>
<dbReference type="EMBL" id="QDFR01000002">
    <property type="protein sequence ID" value="PVE55351.1"/>
    <property type="molecule type" value="Genomic_DNA"/>
</dbReference>
<evidence type="ECO:0000313" key="3">
    <source>
        <dbReference type="Proteomes" id="UP000244335"/>
    </source>
</evidence>
<dbReference type="Proteomes" id="UP000244335">
    <property type="component" value="Unassembled WGS sequence"/>
</dbReference>
<accession>A0AA92H9Y1</accession>
<keyword evidence="1" id="KW-0812">Transmembrane</keyword>
<gene>
    <name evidence="2" type="ORF">DC430_09130</name>
</gene>
<feature type="transmembrane region" description="Helical" evidence="1">
    <location>
        <begin position="36"/>
        <end position="54"/>
    </location>
</feature>
<dbReference type="AlphaFoldDB" id="A0AA92H9Y1"/>
<evidence type="ECO:0000313" key="2">
    <source>
        <dbReference type="EMBL" id="PVE55351.1"/>
    </source>
</evidence>
<feature type="transmembrane region" description="Helical" evidence="1">
    <location>
        <begin position="12"/>
        <end position="30"/>
    </location>
</feature>
<comment type="caution">
    <text evidence="2">The sequence shown here is derived from an EMBL/GenBank/DDBJ whole genome shotgun (WGS) entry which is preliminary data.</text>
</comment>
<keyword evidence="1" id="KW-1133">Transmembrane helix</keyword>
<keyword evidence="1" id="KW-0472">Membrane</keyword>
<name>A0AA92H9Y1_RHIRH</name>
<organism evidence="2 3">
    <name type="scientific">Rhizobium rhizogenes</name>
    <name type="common">Agrobacterium rhizogenes</name>
    <dbReference type="NCBI Taxonomy" id="359"/>
    <lineage>
        <taxon>Bacteria</taxon>
        <taxon>Pseudomonadati</taxon>
        <taxon>Pseudomonadota</taxon>
        <taxon>Alphaproteobacteria</taxon>
        <taxon>Hyphomicrobiales</taxon>
        <taxon>Rhizobiaceae</taxon>
        <taxon>Rhizobium/Agrobacterium group</taxon>
        <taxon>Rhizobium</taxon>
    </lineage>
</organism>
<evidence type="ECO:0000256" key="1">
    <source>
        <dbReference type="SAM" id="Phobius"/>
    </source>
</evidence>